<dbReference type="OrthoDB" id="18740at2759"/>
<feature type="coiled-coil region" evidence="6">
    <location>
        <begin position="433"/>
        <end position="460"/>
    </location>
</feature>
<evidence type="ECO:0000256" key="5">
    <source>
        <dbReference type="ARBA" id="ARBA00023136"/>
    </source>
</evidence>
<dbReference type="Proteomes" id="UP000324222">
    <property type="component" value="Unassembled WGS sequence"/>
</dbReference>
<evidence type="ECO:0000313" key="8">
    <source>
        <dbReference type="Proteomes" id="UP000324222"/>
    </source>
</evidence>
<dbReference type="GO" id="GO:0007097">
    <property type="term" value="P:nuclear migration"/>
    <property type="evidence" value="ECO:0007669"/>
    <property type="project" value="TreeGrafter"/>
</dbReference>
<dbReference type="Gene3D" id="1.20.58.60">
    <property type="match status" value="6"/>
</dbReference>
<dbReference type="EMBL" id="VSRR010012968">
    <property type="protein sequence ID" value="MPC55194.1"/>
    <property type="molecule type" value="Genomic_DNA"/>
</dbReference>
<dbReference type="SUPFAM" id="SSF46966">
    <property type="entry name" value="Spectrin repeat"/>
    <property type="match status" value="7"/>
</dbReference>
<keyword evidence="4" id="KW-1133">Transmembrane helix</keyword>
<sequence length="1162" mass="133529">MPFPKLQGLVFSITQNQVEIDKMSDDSSDLVGISGDTRISVNVQQITSRFKAIQVTSKDILKKCESAVSDHKAFIDKYNQSVSWLTAAQDKLARCVEMQGDRSTLRKRMEIGNELLGEKQTALSLLNTTVELGEKIYPSTSEDGREAIRIQLEDLQGTFDTLFDSCATMERDLQNKLSRWTTFEEASEQLKLWLKETQAQIPDEIELKTTLDEKRAQLQTYRVLVHDILAKQQTLLDVRDKAESLPERSDRVKSFLETASAHHQEMLTRIQSYLEQYEGIVSDHQQYSKAVFETQEWLEATHHQVAMCDESHCDHITLHANLEKLKNLQLSLPEEEPRINQIRTLGEKVIPGTVESGQIYVRNQIDLTQQEWQGLVSTVSSTIEKLEATLCQWGDFESMKDAIQKWLRETDNKLHAINLNVTLSEKQVTLEILKSLQGEVRAKELEIDQLTERAQNLYQGSNSSRGSQVSELCARYQRISKKVKDVHSRWHQYVSHHADFDSRVTECHNCLQDIKKKLSYCSDLSATSQEDLDKKMETIQDLLLYKEEGFSKVQGTVELAQTVLANTAPPGHERINQVVENLQQDWSTLASKMVETKTYLDETIHRWAGFLENIHQLNKTIEHVEHTLSDVSQFQSTLSEKRAQLERLKSLEEKLRCEKYEVESLKVKASEMLASGQQAQAASQAQHILRQFENLSDRIKSLRGERETQYRDHRHYKEAYDDLHAFVNRTRDKIPALKQKNLGDRLSIETAVQALDTLLTRQAQGQILVDQLMHRGEDLLENLNKHEPQLKKLNDLSKTLQETHLDSYVQNQMRHLNSRYHVLVNMAKDVLRKVEASFDQHKQYENNMKKAREWMDNAQMVVRDCMDMSPDSGKESIERHLDMIQALMRKQEEGQSLVHHAVNWGEKVLRNTRSDGRDAINDSMESLQSDWDKLIKKLSNAKVSLETNLLQWADMSASYNNMQQWISEREAKLQQLTSAVTAANKKTSGLSHRVSSLTIGERKANLRRTNSIVQDIVSFEPMIESVTSKATESQASQMKSNASEISNKYHNLSKQAKELLEKQKDMVDHHQEFVDAGNEFMHWLRAAKERMAKCAEPTGDKDTISGKATVLKMLQNEQEEGQKKLDKAFTLAEKACNLADDEDKEVIEEEVAFLQDEFDNFL</sequence>
<comment type="subcellular location">
    <subcellularLocation>
        <location evidence="1">Membrane</location>
    </subcellularLocation>
</comment>
<keyword evidence="6" id="KW-0175">Coiled coil</keyword>
<dbReference type="GO" id="GO:0034993">
    <property type="term" value="C:meiotic nuclear membrane microtubule tethering complex"/>
    <property type="evidence" value="ECO:0007669"/>
    <property type="project" value="TreeGrafter"/>
</dbReference>
<dbReference type="GO" id="GO:0051015">
    <property type="term" value="F:actin filament binding"/>
    <property type="evidence" value="ECO:0007669"/>
    <property type="project" value="TreeGrafter"/>
</dbReference>
<evidence type="ECO:0000256" key="6">
    <source>
        <dbReference type="SAM" id="Coils"/>
    </source>
</evidence>
<gene>
    <name evidence="7" type="primary">Syne1_4</name>
    <name evidence="7" type="ORF">E2C01_049125</name>
</gene>
<dbReference type="PANTHER" id="PTHR47535">
    <property type="entry name" value="MUSCLE-SPECIFIC PROTEIN 300 KDA, ISOFORM G"/>
    <property type="match status" value="1"/>
</dbReference>
<dbReference type="InterPro" id="IPR018159">
    <property type="entry name" value="Spectrin/alpha-actinin"/>
</dbReference>
<evidence type="ECO:0000256" key="3">
    <source>
        <dbReference type="ARBA" id="ARBA00022737"/>
    </source>
</evidence>
<comment type="caution">
    <text evidence="7">The sequence shown here is derived from an EMBL/GenBank/DDBJ whole genome shotgun (WGS) entry which is preliminary data.</text>
</comment>
<organism evidence="7 8">
    <name type="scientific">Portunus trituberculatus</name>
    <name type="common">Swimming crab</name>
    <name type="synonym">Neptunus trituberculatus</name>
    <dbReference type="NCBI Taxonomy" id="210409"/>
    <lineage>
        <taxon>Eukaryota</taxon>
        <taxon>Metazoa</taxon>
        <taxon>Ecdysozoa</taxon>
        <taxon>Arthropoda</taxon>
        <taxon>Crustacea</taxon>
        <taxon>Multicrustacea</taxon>
        <taxon>Malacostraca</taxon>
        <taxon>Eumalacostraca</taxon>
        <taxon>Eucarida</taxon>
        <taxon>Decapoda</taxon>
        <taxon>Pleocyemata</taxon>
        <taxon>Brachyura</taxon>
        <taxon>Eubrachyura</taxon>
        <taxon>Portunoidea</taxon>
        <taxon>Portunidae</taxon>
        <taxon>Portuninae</taxon>
        <taxon>Portunus</taxon>
    </lineage>
</organism>
<evidence type="ECO:0000256" key="2">
    <source>
        <dbReference type="ARBA" id="ARBA00022692"/>
    </source>
</evidence>
<accession>A0A5B7GF74</accession>
<evidence type="ECO:0000256" key="1">
    <source>
        <dbReference type="ARBA" id="ARBA00004370"/>
    </source>
</evidence>
<keyword evidence="8" id="KW-1185">Reference proteome</keyword>
<reference evidence="7 8" key="1">
    <citation type="submission" date="2019-05" db="EMBL/GenBank/DDBJ databases">
        <title>Another draft genome of Portunus trituberculatus and its Hox gene families provides insights of decapod evolution.</title>
        <authorList>
            <person name="Jeong J.-H."/>
            <person name="Song I."/>
            <person name="Kim S."/>
            <person name="Choi T."/>
            <person name="Kim D."/>
            <person name="Ryu S."/>
            <person name="Kim W."/>
        </authorList>
    </citation>
    <scope>NUCLEOTIDE SEQUENCE [LARGE SCALE GENOMIC DNA]</scope>
    <source>
        <tissue evidence="7">Muscle</tissue>
    </source>
</reference>
<dbReference type="GO" id="GO:0005640">
    <property type="term" value="C:nuclear outer membrane"/>
    <property type="evidence" value="ECO:0007669"/>
    <property type="project" value="TreeGrafter"/>
</dbReference>
<evidence type="ECO:0000313" key="7">
    <source>
        <dbReference type="EMBL" id="MPC55194.1"/>
    </source>
</evidence>
<keyword evidence="5" id="KW-0472">Membrane</keyword>
<dbReference type="InterPro" id="IPR002017">
    <property type="entry name" value="Spectrin_repeat"/>
</dbReference>
<dbReference type="Pfam" id="PF00435">
    <property type="entry name" value="Spectrin"/>
    <property type="match status" value="2"/>
</dbReference>
<proteinExistence type="predicted"/>
<name>A0A5B7GF74_PORTR</name>
<keyword evidence="3" id="KW-0677">Repeat</keyword>
<keyword evidence="2" id="KW-0812">Transmembrane</keyword>
<dbReference type="PANTHER" id="PTHR47535:SF1">
    <property type="entry name" value="NESPRIN-1"/>
    <property type="match status" value="1"/>
</dbReference>
<protein>
    <submittedName>
        <fullName evidence="7">Nesprin-1</fullName>
    </submittedName>
</protein>
<dbReference type="InterPro" id="IPR052403">
    <property type="entry name" value="LINC-complex_assoc"/>
</dbReference>
<dbReference type="AlphaFoldDB" id="A0A5B7GF74"/>
<dbReference type="SMART" id="SM00150">
    <property type="entry name" value="SPEC"/>
    <property type="match status" value="6"/>
</dbReference>
<evidence type="ECO:0000256" key="4">
    <source>
        <dbReference type="ARBA" id="ARBA00022989"/>
    </source>
</evidence>
<dbReference type="GO" id="GO:0005737">
    <property type="term" value="C:cytoplasm"/>
    <property type="evidence" value="ECO:0007669"/>
    <property type="project" value="TreeGrafter"/>
</dbReference>
<feature type="coiled-coil region" evidence="6">
    <location>
        <begin position="631"/>
        <end position="705"/>
    </location>
</feature>
<dbReference type="CDD" id="cd00176">
    <property type="entry name" value="SPEC"/>
    <property type="match status" value="1"/>
</dbReference>